<dbReference type="Proteomes" id="UP000824755">
    <property type="component" value="Chromosome"/>
</dbReference>
<keyword evidence="2" id="KW-1133">Transmembrane helix</keyword>
<reference evidence="4 5" key="1">
    <citation type="submission" date="2021-08" db="EMBL/GenBank/DDBJ databases">
        <title>Lysobacter sp. strain CJ11 Genome sequencing and assembly.</title>
        <authorList>
            <person name="Kim I."/>
        </authorList>
    </citation>
    <scope>NUCLEOTIDE SEQUENCE [LARGE SCALE GENOMIC DNA]</scope>
    <source>
        <strain evidence="4 5">CJ11</strain>
    </source>
</reference>
<protein>
    <submittedName>
        <fullName evidence="4">MCE family protein</fullName>
    </submittedName>
</protein>
<keyword evidence="5" id="KW-1185">Reference proteome</keyword>
<evidence type="ECO:0000256" key="2">
    <source>
        <dbReference type="SAM" id="Phobius"/>
    </source>
</evidence>
<keyword evidence="2" id="KW-0472">Membrane</keyword>
<evidence type="ECO:0000259" key="3">
    <source>
        <dbReference type="Pfam" id="PF02470"/>
    </source>
</evidence>
<accession>A0ABX8WQG9</accession>
<name>A0ABX8WQG9_9GAMM</name>
<keyword evidence="2" id="KW-0812">Transmembrane</keyword>
<evidence type="ECO:0000313" key="5">
    <source>
        <dbReference type="Proteomes" id="UP000824755"/>
    </source>
</evidence>
<evidence type="ECO:0000256" key="1">
    <source>
        <dbReference type="SAM" id="Coils"/>
    </source>
</evidence>
<feature type="transmembrane region" description="Helical" evidence="2">
    <location>
        <begin position="6"/>
        <end position="29"/>
    </location>
</feature>
<dbReference type="PANTHER" id="PTHR36698">
    <property type="entry name" value="BLL5892 PROTEIN"/>
    <property type="match status" value="1"/>
</dbReference>
<keyword evidence="1" id="KW-0175">Coiled coil</keyword>
<dbReference type="Pfam" id="PF02470">
    <property type="entry name" value="MlaD"/>
    <property type="match status" value="1"/>
</dbReference>
<feature type="domain" description="Mce/MlaD" evidence="3">
    <location>
        <begin position="46"/>
        <end position="116"/>
    </location>
</feature>
<feature type="coiled-coil region" evidence="1">
    <location>
        <begin position="141"/>
        <end position="177"/>
    </location>
</feature>
<dbReference type="PANTHER" id="PTHR36698:SF2">
    <property type="entry name" value="MCE_MLAD DOMAIN-CONTAINING PROTEIN"/>
    <property type="match status" value="1"/>
</dbReference>
<organism evidence="4 5">
    <name type="scientific">Lysobacter soyae</name>
    <dbReference type="NCBI Taxonomy" id="2764185"/>
    <lineage>
        <taxon>Bacteria</taxon>
        <taxon>Pseudomonadati</taxon>
        <taxon>Pseudomonadota</taxon>
        <taxon>Gammaproteobacteria</taxon>
        <taxon>Lysobacterales</taxon>
        <taxon>Lysobacteraceae</taxon>
        <taxon>Lysobacter</taxon>
    </lineage>
</organism>
<sequence>METKANYVLIGAFTLGISIFLLLFALWAAKFASDRTWQRYDVIFTEPVTGLTEGSSVQYNGISVGTVEKLKLDATDPRRVLARLKLNADVPVKTDTKAKMSQAGLTGSPFIQLTGGMPSSPMLVKVDQREVPVIQTEPSALQNIADTANKLVARMDKLLSEENIKRIEDTLENLRAATGAIGDQKEDIRALLINARQASEQLKTTLSTVDGAVVRLDREVIGKMPATLDKLDHAIGEFDSAGKNANALIAENRGPIKSFTGDGLQQISPAISELRVLIRDLRRISNGIDRNPAGYILGRQQQPKEFTPK</sequence>
<proteinExistence type="predicted"/>
<dbReference type="InterPro" id="IPR003399">
    <property type="entry name" value="Mce/MlaD"/>
</dbReference>
<dbReference type="EMBL" id="CP080544">
    <property type="protein sequence ID" value="QYR52717.1"/>
    <property type="molecule type" value="Genomic_DNA"/>
</dbReference>
<gene>
    <name evidence="4" type="ORF">H8L67_09050</name>
</gene>
<evidence type="ECO:0000313" key="4">
    <source>
        <dbReference type="EMBL" id="QYR52717.1"/>
    </source>
</evidence>
<dbReference type="RefSeq" id="WP_220379502.1">
    <property type="nucleotide sequence ID" value="NZ_CP080544.1"/>
</dbReference>